<gene>
    <name evidence="2" type="ORF">QBE54_04095</name>
</gene>
<accession>A0ABZ2YD89</accession>
<dbReference type="InterPro" id="IPR018768">
    <property type="entry name" value="DUF2344"/>
</dbReference>
<dbReference type="RefSeq" id="WP_369019082.1">
    <property type="nucleotide sequence ID" value="NZ_CP121689.1"/>
</dbReference>
<organism evidence="2 3">
    <name type="scientific">Thermatribacter velox</name>
    <dbReference type="NCBI Taxonomy" id="3039681"/>
    <lineage>
        <taxon>Bacteria</taxon>
        <taxon>Pseudomonadati</taxon>
        <taxon>Atribacterota</taxon>
        <taxon>Atribacteria</taxon>
        <taxon>Atribacterales</taxon>
        <taxon>Thermatribacteraceae</taxon>
        <taxon>Thermatribacter</taxon>
    </lineage>
</organism>
<evidence type="ECO:0000313" key="2">
    <source>
        <dbReference type="EMBL" id="WZL76917.1"/>
    </source>
</evidence>
<protein>
    <submittedName>
        <fullName evidence="2">TIGR03936 family radical SAM-associated protein</fullName>
    </submittedName>
</protein>
<dbReference type="Proteomes" id="UP001461341">
    <property type="component" value="Chromosome"/>
</dbReference>
<proteinExistence type="predicted"/>
<sequence>MEREQRFGYRIMQFKLAPFHLISQLDMNRLWDRVLRRAGLPVLFSRGFNPRPLVSFAPATPLGVESKAEYLDVFFAERLQEEELRAVLNRELPLELGVQAVGKLHPGEKKVAGMIRGFLYTFYFSKKIKLNMEDVLKHLPDGVSFCSSVSDERPEQQAGAYAFSFVFEGKSLFLNPFQFAKSLGVDVDKEELLGVVKEKALFNNKEVSRS</sequence>
<dbReference type="NCBIfam" id="TIGR03936">
    <property type="entry name" value="sam_1_link_chp"/>
    <property type="match status" value="1"/>
</dbReference>
<dbReference type="Pfam" id="PF10105">
    <property type="entry name" value="DUF2344"/>
    <property type="match status" value="1"/>
</dbReference>
<evidence type="ECO:0000313" key="3">
    <source>
        <dbReference type="Proteomes" id="UP001461341"/>
    </source>
</evidence>
<reference evidence="2 3" key="1">
    <citation type="submission" date="2023-03" db="EMBL/GenBank/DDBJ databases">
        <title>Novel Species.</title>
        <authorList>
            <person name="Ma S."/>
        </authorList>
    </citation>
    <scope>NUCLEOTIDE SEQUENCE [LARGE SCALE GENOMIC DNA]</scope>
    <source>
        <strain evidence="2 3">B11</strain>
    </source>
</reference>
<keyword evidence="3" id="KW-1185">Reference proteome</keyword>
<dbReference type="EMBL" id="CP121689">
    <property type="protein sequence ID" value="WZL76917.1"/>
    <property type="molecule type" value="Genomic_DNA"/>
</dbReference>
<evidence type="ECO:0000259" key="1">
    <source>
        <dbReference type="Pfam" id="PF10105"/>
    </source>
</evidence>
<name>A0ABZ2YD89_9BACT</name>
<feature type="domain" description="DUF2344" evidence="1">
    <location>
        <begin position="9"/>
        <end position="130"/>
    </location>
</feature>